<organism evidence="1 2">
    <name type="scientific">Azospirillum palustre</name>
    <dbReference type="NCBI Taxonomy" id="2044885"/>
    <lineage>
        <taxon>Bacteria</taxon>
        <taxon>Pseudomonadati</taxon>
        <taxon>Pseudomonadota</taxon>
        <taxon>Alphaproteobacteria</taxon>
        <taxon>Rhodospirillales</taxon>
        <taxon>Azospirillaceae</taxon>
        <taxon>Azospirillum</taxon>
    </lineage>
</organism>
<sequence length="103" mass="11299">MSRDKRLRAVLPRLGSEAAGERIAALAALERLLPAGQTLREVIEVGLFYLDRRGVDASPIEEVGRLRSAAQAAARRDEQQRGRIAALEAAIRDALAQLRQARD</sequence>
<name>A0A2B8BJS3_9PROT</name>
<dbReference type="AlphaFoldDB" id="A0A2B8BJS3"/>
<dbReference type="RefSeq" id="WP_098735788.1">
    <property type="nucleotide sequence ID" value="NZ_PDKW01000039.1"/>
</dbReference>
<reference evidence="2" key="1">
    <citation type="submission" date="2017-10" db="EMBL/GenBank/DDBJ databases">
        <authorList>
            <person name="Kravchenko I.K."/>
            <person name="Grouzdev D.S."/>
        </authorList>
    </citation>
    <scope>NUCLEOTIDE SEQUENCE [LARGE SCALE GENOMIC DNA]</scope>
    <source>
        <strain evidence="2">B2</strain>
    </source>
</reference>
<dbReference type="Proteomes" id="UP000225379">
    <property type="component" value="Unassembled WGS sequence"/>
</dbReference>
<gene>
    <name evidence="1" type="ORF">CRT60_07400</name>
</gene>
<accession>A0A2B8BJS3</accession>
<evidence type="ECO:0000313" key="1">
    <source>
        <dbReference type="EMBL" id="PGH57798.1"/>
    </source>
</evidence>
<keyword evidence="2" id="KW-1185">Reference proteome</keyword>
<evidence type="ECO:0000313" key="2">
    <source>
        <dbReference type="Proteomes" id="UP000225379"/>
    </source>
</evidence>
<protein>
    <submittedName>
        <fullName evidence="1">Uncharacterized protein</fullName>
    </submittedName>
</protein>
<proteinExistence type="predicted"/>
<dbReference type="EMBL" id="PDKW01000039">
    <property type="protein sequence ID" value="PGH57798.1"/>
    <property type="molecule type" value="Genomic_DNA"/>
</dbReference>
<comment type="caution">
    <text evidence="1">The sequence shown here is derived from an EMBL/GenBank/DDBJ whole genome shotgun (WGS) entry which is preliminary data.</text>
</comment>